<name>A0A383UYD8_BLUHO</name>
<dbReference type="AlphaFoldDB" id="A0A383UYD8"/>
<dbReference type="EMBL" id="UNSH01000065">
    <property type="protein sequence ID" value="SZF04400.1"/>
    <property type="molecule type" value="Genomic_DNA"/>
</dbReference>
<reference evidence="3 4" key="1">
    <citation type="submission" date="2017-11" db="EMBL/GenBank/DDBJ databases">
        <authorList>
            <person name="Kracher B."/>
        </authorList>
    </citation>
    <scope>NUCLEOTIDE SEQUENCE [LARGE SCALE GENOMIC DNA]</scope>
    <source>
        <strain evidence="3 4">RACE1</strain>
    </source>
</reference>
<organism evidence="3 4">
    <name type="scientific">Blumeria hordei</name>
    <name type="common">Barley powdery mildew</name>
    <name type="synonym">Blumeria graminis f. sp. hordei</name>
    <dbReference type="NCBI Taxonomy" id="2867405"/>
    <lineage>
        <taxon>Eukaryota</taxon>
        <taxon>Fungi</taxon>
        <taxon>Dikarya</taxon>
        <taxon>Ascomycota</taxon>
        <taxon>Pezizomycotina</taxon>
        <taxon>Leotiomycetes</taxon>
        <taxon>Erysiphales</taxon>
        <taxon>Erysiphaceae</taxon>
        <taxon>Blumeria</taxon>
    </lineage>
</organism>
<dbReference type="VEuPathDB" id="FungiDB:BLGHR1_15196"/>
<dbReference type="Gene3D" id="3.10.450.30">
    <property type="entry name" value="Microbial ribonucleases"/>
    <property type="match status" value="1"/>
</dbReference>
<proteinExistence type="predicted"/>
<dbReference type="GO" id="GO:0016787">
    <property type="term" value="F:hydrolase activity"/>
    <property type="evidence" value="ECO:0007669"/>
    <property type="project" value="UniProtKB-KW"/>
</dbReference>
<dbReference type="SUPFAM" id="SSF53933">
    <property type="entry name" value="Microbial ribonucleases"/>
    <property type="match status" value="1"/>
</dbReference>
<evidence type="ECO:0000256" key="2">
    <source>
        <dbReference type="ARBA" id="ARBA00022801"/>
    </source>
</evidence>
<evidence type="ECO:0000313" key="4">
    <source>
        <dbReference type="Proteomes" id="UP000275772"/>
    </source>
</evidence>
<dbReference type="Proteomes" id="UP000275772">
    <property type="component" value="Unassembled WGS sequence"/>
</dbReference>
<dbReference type="GO" id="GO:0004540">
    <property type="term" value="F:RNA nuclease activity"/>
    <property type="evidence" value="ECO:0007669"/>
    <property type="project" value="InterPro"/>
</dbReference>
<evidence type="ECO:0000256" key="1">
    <source>
        <dbReference type="ARBA" id="ARBA00022722"/>
    </source>
</evidence>
<sequence>MRYLNITTAIYGLGTLSSVTAIIRGYICGNVWFHIEKVEYTSFLAKSVHDSKPSTYYTSFTRIPYPEVVDSYENGDTQKRYYFYPILANGEEYMRQDDAGPYRVVMDTDWNVIQVVQWYRGSYIPCEVPFNF</sequence>
<dbReference type="InterPro" id="IPR016191">
    <property type="entry name" value="Ribonuclease/ribotoxin"/>
</dbReference>
<evidence type="ECO:0000313" key="3">
    <source>
        <dbReference type="EMBL" id="SZF04400.1"/>
    </source>
</evidence>
<gene>
    <name evidence="3" type="ORF">BLGHR1_15196</name>
</gene>
<keyword evidence="2" id="KW-0378">Hydrolase</keyword>
<keyword evidence="1" id="KW-0540">Nuclease</keyword>
<accession>A0A383UYD8</accession>
<protein>
    <submittedName>
        <fullName evidence="3">Uncharacterized protein</fullName>
    </submittedName>
</protein>
<dbReference type="GO" id="GO:0003723">
    <property type="term" value="F:RNA binding"/>
    <property type="evidence" value="ECO:0007669"/>
    <property type="project" value="InterPro"/>
</dbReference>